<dbReference type="GeneID" id="40326848"/>
<keyword evidence="2" id="KW-1185">Reference proteome</keyword>
<gene>
    <name evidence="1" type="ORF">TraAM80_02915</name>
</gene>
<comment type="caution">
    <text evidence="1">The sequence shown here is derived from an EMBL/GenBank/DDBJ whole genome shotgun (WGS) entry which is preliminary data.</text>
</comment>
<evidence type="ECO:0000313" key="2">
    <source>
        <dbReference type="Proteomes" id="UP000283634"/>
    </source>
</evidence>
<evidence type="ECO:0000313" key="1">
    <source>
        <dbReference type="EMBL" id="RNF08326.1"/>
    </source>
</evidence>
<keyword evidence="1" id="KW-0503">Monooxygenase</keyword>
<name>A0A422NS92_TRYRA</name>
<dbReference type="EMBL" id="MKGL01000068">
    <property type="protein sequence ID" value="RNF08326.1"/>
    <property type="molecule type" value="Genomic_DNA"/>
</dbReference>
<organism evidence="1 2">
    <name type="scientific">Trypanosoma rangeli</name>
    <dbReference type="NCBI Taxonomy" id="5698"/>
    <lineage>
        <taxon>Eukaryota</taxon>
        <taxon>Discoba</taxon>
        <taxon>Euglenozoa</taxon>
        <taxon>Kinetoplastea</taxon>
        <taxon>Metakinetoplastina</taxon>
        <taxon>Trypanosomatida</taxon>
        <taxon>Trypanosomatidae</taxon>
        <taxon>Trypanosoma</taxon>
        <taxon>Herpetosoma</taxon>
    </lineage>
</organism>
<dbReference type="Proteomes" id="UP000283634">
    <property type="component" value="Unassembled WGS sequence"/>
</dbReference>
<dbReference type="RefSeq" id="XP_029240327.1">
    <property type="nucleotide sequence ID" value="XM_029379904.1"/>
</dbReference>
<dbReference type="GO" id="GO:0004497">
    <property type="term" value="F:monooxygenase activity"/>
    <property type="evidence" value="ECO:0007669"/>
    <property type="project" value="UniProtKB-KW"/>
</dbReference>
<sequence length="145" mass="16794">MLSLSLQWGHRAQFVYHTQQTCREDPPPPFHDASRVRVAGSHLQLFLKDVEIQRRVQPKALRTIQILSQWVSLHHLHLSRKKTFHFGGKLQSMSKGIRYKLCLRFKEQKRRQQFLLHSHKGNGGIMGVQCSKVESIGDGSPLYRG</sequence>
<reference evidence="1 2" key="1">
    <citation type="journal article" date="2018" name="BMC Genomics">
        <title>Genomic comparison of Trypanosoma conorhini and Trypanosoma rangeli to Trypanosoma cruzi strains of high and low virulence.</title>
        <authorList>
            <person name="Bradwell K.R."/>
            <person name="Koparde V.N."/>
            <person name="Matveyev A.V."/>
            <person name="Serrano M.G."/>
            <person name="Alves J.M."/>
            <person name="Parikh H."/>
            <person name="Huang B."/>
            <person name="Lee V."/>
            <person name="Espinosa-Alvarez O."/>
            <person name="Ortiz P.A."/>
            <person name="Costa-Martins A.G."/>
            <person name="Teixeira M.M."/>
            <person name="Buck G.A."/>
        </authorList>
    </citation>
    <scope>NUCLEOTIDE SEQUENCE [LARGE SCALE GENOMIC DNA]</scope>
    <source>
        <strain evidence="1 2">AM80</strain>
    </source>
</reference>
<dbReference type="AlphaFoldDB" id="A0A422NS92"/>
<keyword evidence="1" id="KW-0560">Oxidoreductase</keyword>
<accession>A0A422NS92</accession>
<proteinExistence type="predicted"/>
<protein>
    <submittedName>
        <fullName evidence="1">Flavin-containing monooxygenase</fullName>
        <ecNumber evidence="1">1.14.13.8</ecNumber>
    </submittedName>
</protein>
<dbReference type="EC" id="1.14.13.8" evidence="1"/>